<dbReference type="AlphaFoldDB" id="W1NFD9"/>
<evidence type="ECO:0000256" key="1">
    <source>
        <dbReference type="SAM" id="MobiDB-lite"/>
    </source>
</evidence>
<organism evidence="3 4">
    <name type="scientific">Amborella trichopoda</name>
    <dbReference type="NCBI Taxonomy" id="13333"/>
    <lineage>
        <taxon>Eukaryota</taxon>
        <taxon>Viridiplantae</taxon>
        <taxon>Streptophyta</taxon>
        <taxon>Embryophyta</taxon>
        <taxon>Tracheophyta</taxon>
        <taxon>Spermatophyta</taxon>
        <taxon>Magnoliopsida</taxon>
        <taxon>Amborellales</taxon>
        <taxon>Amborellaceae</taxon>
        <taxon>Amborella</taxon>
    </lineage>
</organism>
<dbReference type="HOGENOM" id="CLU_589692_0_0_1"/>
<evidence type="ECO:0000256" key="2">
    <source>
        <dbReference type="SAM" id="Phobius"/>
    </source>
</evidence>
<sequence>MDLLFLCHVILSLSIFIIQSLSLVPVFTAALRPRLSSIVSPLITWFLPFLIFSTIYALLLCIYVGALGVIVHLLLRLVGNHARETYPEVTEGAKAPTNSPSKTANAWSAKVRCKVQQAFSLFRSAFSLFWLTEQQNQTLVPLSRAWDTIDKLKLCLSIPLIFFPLSLYPPLLFPRFYAIVLPILHSLLGFYLLLSIIGSILAINCIILKLFPSIGEAFKLLFEYVVDFSLFAKVYFAKRTHELFAKAEQALVSFFSKQSDTIDDLSTILALDLICLLCFRLCLSFPPFSLFFVPIFIYLSGYCLRLHIFGSILAIKFIILKLYPSLSEEYKLLFKEVELSFEEVVEEIQLSFDNVIDFFTSDEDSDSNDPESHPNSDSESEEHNLPKEPSTSDEHKSLNDNNMGMGETSLLDFKREPLVASEEQIRDTNENKMGDPDSSEEPMLSKEHNPPSTLSNDIFDIEEG</sequence>
<keyword evidence="2" id="KW-0472">Membrane</keyword>
<accession>W1NFD9</accession>
<feature type="compositionally biased region" description="Basic and acidic residues" evidence="1">
    <location>
        <begin position="370"/>
        <end position="398"/>
    </location>
</feature>
<evidence type="ECO:0000313" key="3">
    <source>
        <dbReference type="EMBL" id="ERM94181.1"/>
    </source>
</evidence>
<keyword evidence="4" id="KW-1185">Reference proteome</keyword>
<feature type="compositionally biased region" description="Basic and acidic residues" evidence="1">
    <location>
        <begin position="412"/>
        <end position="435"/>
    </location>
</feature>
<protein>
    <submittedName>
        <fullName evidence="3">Uncharacterized protein</fullName>
    </submittedName>
</protein>
<feature type="transmembrane region" description="Helical" evidence="2">
    <location>
        <begin position="188"/>
        <end position="211"/>
    </location>
</feature>
<feature type="transmembrane region" description="Helical" evidence="2">
    <location>
        <begin position="46"/>
        <end position="75"/>
    </location>
</feature>
<dbReference type="Gramene" id="ERM94181">
    <property type="protein sequence ID" value="ERM94181"/>
    <property type="gene ID" value="AMTR_s00010p00184010"/>
</dbReference>
<evidence type="ECO:0000313" key="4">
    <source>
        <dbReference type="Proteomes" id="UP000017836"/>
    </source>
</evidence>
<feature type="transmembrane region" description="Helical" evidence="2">
    <location>
        <begin position="152"/>
        <end position="168"/>
    </location>
</feature>
<feature type="region of interest" description="Disordered" evidence="1">
    <location>
        <begin position="362"/>
        <end position="464"/>
    </location>
</feature>
<reference evidence="4" key="1">
    <citation type="journal article" date="2013" name="Science">
        <title>The Amborella genome and the evolution of flowering plants.</title>
        <authorList>
            <consortium name="Amborella Genome Project"/>
        </authorList>
    </citation>
    <scope>NUCLEOTIDE SEQUENCE [LARGE SCALE GENOMIC DNA]</scope>
</reference>
<gene>
    <name evidence="3" type="ORF">AMTR_s00010p00184010</name>
</gene>
<keyword evidence="2" id="KW-1133">Transmembrane helix</keyword>
<proteinExistence type="predicted"/>
<feature type="transmembrane region" description="Helical" evidence="2">
    <location>
        <begin position="273"/>
        <end position="298"/>
    </location>
</feature>
<dbReference type="Proteomes" id="UP000017836">
    <property type="component" value="Unassembled WGS sequence"/>
</dbReference>
<name>W1NFD9_AMBTC</name>
<keyword evidence="2" id="KW-0812">Transmembrane</keyword>
<dbReference type="EMBL" id="KI397513">
    <property type="protein sequence ID" value="ERM94181.1"/>
    <property type="molecule type" value="Genomic_DNA"/>
</dbReference>